<keyword evidence="3 8" id="KW-0349">Heme</keyword>
<proteinExistence type="inferred from homology"/>
<evidence type="ECO:0000313" key="9">
    <source>
        <dbReference type="EMBL" id="UNI18386.1"/>
    </source>
</evidence>
<dbReference type="Gene3D" id="1.10.630.10">
    <property type="entry name" value="Cytochrome P450"/>
    <property type="match status" value="1"/>
</dbReference>
<evidence type="ECO:0000256" key="7">
    <source>
        <dbReference type="ARBA" id="ARBA00023033"/>
    </source>
</evidence>
<dbReference type="GO" id="GO:0004497">
    <property type="term" value="F:monooxygenase activity"/>
    <property type="evidence" value="ECO:0007669"/>
    <property type="project" value="UniProtKB-KW"/>
</dbReference>
<dbReference type="GeneID" id="72066609"/>
<keyword evidence="6 8" id="KW-0408">Iron</keyword>
<dbReference type="InterPro" id="IPR002403">
    <property type="entry name" value="Cyt_P450_E_grp-IV"/>
</dbReference>
<dbReference type="KEGG" id="ptkz:JDV02_004657"/>
<dbReference type="PRINTS" id="PR00465">
    <property type="entry name" value="EP450IV"/>
</dbReference>
<feature type="binding site" description="axial binding residue" evidence="8">
    <location>
        <position position="388"/>
    </location>
    <ligand>
        <name>heme</name>
        <dbReference type="ChEBI" id="CHEBI:30413"/>
    </ligand>
    <ligandPart>
        <name>Fe</name>
        <dbReference type="ChEBI" id="CHEBI:18248"/>
    </ligandPart>
</feature>
<accession>A0A9Q8QFR4</accession>
<evidence type="ECO:0000256" key="8">
    <source>
        <dbReference type="PIRSR" id="PIRSR602403-1"/>
    </source>
</evidence>
<dbReference type="CDD" id="cd11041">
    <property type="entry name" value="CYP503A1-like"/>
    <property type="match status" value="1"/>
</dbReference>
<dbReference type="InterPro" id="IPR036396">
    <property type="entry name" value="Cyt_P450_sf"/>
</dbReference>
<keyword evidence="10" id="KW-1185">Reference proteome</keyword>
<evidence type="ECO:0000313" key="10">
    <source>
        <dbReference type="Proteomes" id="UP000829364"/>
    </source>
</evidence>
<dbReference type="GO" id="GO:0020037">
    <property type="term" value="F:heme binding"/>
    <property type="evidence" value="ECO:0007669"/>
    <property type="project" value="InterPro"/>
</dbReference>
<dbReference type="GO" id="GO:0016705">
    <property type="term" value="F:oxidoreductase activity, acting on paired donors, with incorporation or reduction of molecular oxygen"/>
    <property type="evidence" value="ECO:0007669"/>
    <property type="project" value="InterPro"/>
</dbReference>
<dbReference type="PANTHER" id="PTHR46206">
    <property type="entry name" value="CYTOCHROME P450"/>
    <property type="match status" value="1"/>
</dbReference>
<dbReference type="SUPFAM" id="SSF48264">
    <property type="entry name" value="Cytochrome P450"/>
    <property type="match status" value="1"/>
</dbReference>
<gene>
    <name evidence="9" type="ORF">JDV02_004657</name>
</gene>
<evidence type="ECO:0000256" key="5">
    <source>
        <dbReference type="ARBA" id="ARBA00023002"/>
    </source>
</evidence>
<dbReference type="Pfam" id="PF00067">
    <property type="entry name" value="p450"/>
    <property type="match status" value="1"/>
</dbReference>
<evidence type="ECO:0000256" key="4">
    <source>
        <dbReference type="ARBA" id="ARBA00022723"/>
    </source>
</evidence>
<name>A0A9Q8QFR4_9HYPO</name>
<keyword evidence="7" id="KW-0503">Monooxygenase</keyword>
<evidence type="ECO:0000256" key="2">
    <source>
        <dbReference type="ARBA" id="ARBA00010617"/>
    </source>
</evidence>
<protein>
    <submittedName>
        <fullName evidence="9">Uncharacterized protein</fullName>
    </submittedName>
</protein>
<dbReference type="Proteomes" id="UP000829364">
    <property type="component" value="Chromosome 4"/>
</dbReference>
<dbReference type="InterPro" id="IPR001128">
    <property type="entry name" value="Cyt_P450"/>
</dbReference>
<dbReference type="GO" id="GO:0005506">
    <property type="term" value="F:iron ion binding"/>
    <property type="evidence" value="ECO:0007669"/>
    <property type="project" value="InterPro"/>
</dbReference>
<keyword evidence="4 8" id="KW-0479">Metal-binding</keyword>
<dbReference type="PANTHER" id="PTHR46206:SF2">
    <property type="entry name" value="CYTOCHROME P450 MONOOXYGENASE AUSG-RELATED"/>
    <property type="match status" value="1"/>
</dbReference>
<comment type="cofactor">
    <cofactor evidence="1 8">
        <name>heme</name>
        <dbReference type="ChEBI" id="CHEBI:30413"/>
    </cofactor>
</comment>
<evidence type="ECO:0000256" key="1">
    <source>
        <dbReference type="ARBA" id="ARBA00001971"/>
    </source>
</evidence>
<evidence type="ECO:0000256" key="3">
    <source>
        <dbReference type="ARBA" id="ARBA00022617"/>
    </source>
</evidence>
<organism evidence="9 10">
    <name type="scientific">Purpureocillium takamizusanense</name>
    <dbReference type="NCBI Taxonomy" id="2060973"/>
    <lineage>
        <taxon>Eukaryota</taxon>
        <taxon>Fungi</taxon>
        <taxon>Dikarya</taxon>
        <taxon>Ascomycota</taxon>
        <taxon>Pezizomycotina</taxon>
        <taxon>Sordariomycetes</taxon>
        <taxon>Hypocreomycetidae</taxon>
        <taxon>Hypocreales</taxon>
        <taxon>Ophiocordycipitaceae</taxon>
        <taxon>Purpureocillium</taxon>
    </lineage>
</organism>
<dbReference type="AlphaFoldDB" id="A0A9Q8QFR4"/>
<comment type="similarity">
    <text evidence="2">Belongs to the cytochrome P450 family.</text>
</comment>
<dbReference type="OrthoDB" id="1844152at2759"/>
<sequence>MASARAKFPKDPFRIQTDLGEVLMLPPHLADEIRNAPQLNFTTAIVEDDHGTLRGFDFASMNTQTLIRNVAQRQLTKYLIIVTKPLSEETALAVSINFGDSIEWHEVMLKQAVNNVISRISSRVFLGDQICRNEQWLHLTELYSERFMHAGAQLRIWPRYLRPLVHWFLPECRRLRATQREAVRIIAPVVEARKKAKRDALAADEPVPVFNDALDWSEDEARVKRLSYDPAIVQLSLAIAAIHTTADLTEQFVLDIAQNPQYFAPLREEIIRCLREGGWKKSSLYNMKLLDSAIKESQRLKPSSIASMRRRVERQMILSNGIKLKAGDRIAVDSHRMWDPTLHEEPGRWDPYRFLSMRTADPAKENSAALLVTTSPDHLGFGHGRDACPGRFFAANEVKVALCHMIVKYEWELVPGTETKPNMMGLIAESSPTARITIRRRHNPELNIDSL</sequence>
<reference evidence="9" key="1">
    <citation type="submission" date="2021-11" db="EMBL/GenBank/DDBJ databases">
        <title>Purpureocillium_takamizusanense_genome.</title>
        <authorList>
            <person name="Nguyen N.-H."/>
        </authorList>
    </citation>
    <scope>NUCLEOTIDE SEQUENCE</scope>
    <source>
        <strain evidence="9">PT3</strain>
    </source>
</reference>
<keyword evidence="5" id="KW-0560">Oxidoreductase</keyword>
<dbReference type="EMBL" id="CP086357">
    <property type="protein sequence ID" value="UNI18386.1"/>
    <property type="molecule type" value="Genomic_DNA"/>
</dbReference>
<dbReference type="RefSeq" id="XP_047841867.1">
    <property type="nucleotide sequence ID" value="XM_047985888.1"/>
</dbReference>
<evidence type="ECO:0000256" key="6">
    <source>
        <dbReference type="ARBA" id="ARBA00023004"/>
    </source>
</evidence>